<reference evidence="2 3" key="1">
    <citation type="submission" date="2024-02" db="EMBL/GenBank/DDBJ databases">
        <authorList>
            <person name="Chen Y."/>
            <person name="Shah S."/>
            <person name="Dougan E. K."/>
            <person name="Thang M."/>
            <person name="Chan C."/>
        </authorList>
    </citation>
    <scope>NUCLEOTIDE SEQUENCE [LARGE SCALE GENOMIC DNA]</scope>
</reference>
<evidence type="ECO:0000313" key="1">
    <source>
        <dbReference type="EMBL" id="CAK9021137.1"/>
    </source>
</evidence>
<sequence>MENGQRRGTSSGMTQGCRKDKTCDVYYYDARLIGFQSDTVTIPSVSEITELNEKLQEIHENTLGTNLTQAEGFILRTSLRLAMLAYGRNDGKGLSYHELRGTEKQVSMLELQFTSFRHKFRTDDAAHLVAYLFKVQGPKGPGVGIVLSYKGSTNLADWM</sequence>
<dbReference type="EMBL" id="CAXAMM010009702">
    <property type="protein sequence ID" value="CAK9021137.1"/>
    <property type="molecule type" value="Genomic_DNA"/>
</dbReference>
<accession>A0ABP0K558</accession>
<evidence type="ECO:0000313" key="2">
    <source>
        <dbReference type="EMBL" id="CAK9021423.1"/>
    </source>
</evidence>
<organism evidence="2 3">
    <name type="scientific">Durusdinium trenchii</name>
    <dbReference type="NCBI Taxonomy" id="1381693"/>
    <lineage>
        <taxon>Eukaryota</taxon>
        <taxon>Sar</taxon>
        <taxon>Alveolata</taxon>
        <taxon>Dinophyceae</taxon>
        <taxon>Suessiales</taxon>
        <taxon>Symbiodiniaceae</taxon>
        <taxon>Durusdinium</taxon>
    </lineage>
</organism>
<dbReference type="EMBL" id="CAXAMM010009791">
    <property type="protein sequence ID" value="CAK9021423.1"/>
    <property type="molecule type" value="Genomic_DNA"/>
</dbReference>
<protein>
    <submittedName>
        <fullName evidence="2">Uncharacterized protein</fullName>
    </submittedName>
</protein>
<comment type="caution">
    <text evidence="2">The sequence shown here is derived from an EMBL/GenBank/DDBJ whole genome shotgun (WGS) entry which is preliminary data.</text>
</comment>
<name>A0ABP0K558_9DINO</name>
<evidence type="ECO:0000313" key="3">
    <source>
        <dbReference type="Proteomes" id="UP001642464"/>
    </source>
</evidence>
<keyword evidence="3" id="KW-1185">Reference proteome</keyword>
<gene>
    <name evidence="1" type="ORF">SCF082_LOCUS15208</name>
    <name evidence="2" type="ORF">SCF082_LOCUS15341</name>
</gene>
<dbReference type="Proteomes" id="UP001642464">
    <property type="component" value="Unassembled WGS sequence"/>
</dbReference>
<proteinExistence type="predicted"/>